<reference evidence="1 2" key="1">
    <citation type="journal article" date="2015" name="Nature">
        <title>rRNA introns, odd ribosomes, and small enigmatic genomes across a large radiation of phyla.</title>
        <authorList>
            <person name="Brown C.T."/>
            <person name="Hug L.A."/>
            <person name="Thomas B.C."/>
            <person name="Sharon I."/>
            <person name="Castelle C.J."/>
            <person name="Singh A."/>
            <person name="Wilkins M.J."/>
            <person name="Williams K.H."/>
            <person name="Banfield J.F."/>
        </authorList>
    </citation>
    <scope>NUCLEOTIDE SEQUENCE [LARGE SCALE GENOMIC DNA]</scope>
</reference>
<accession>A0A0G0M2E3</accession>
<sequence>MPNRYTYVIMNTSDVTDQQIAECVQTSRDTMALSNDGSQAILKFVTTNGVPPSLQGLGLSAYTHDEIIAIKIASGMQ</sequence>
<proteinExistence type="predicted"/>
<dbReference type="AlphaFoldDB" id="A0A0G0M2E3"/>
<evidence type="ECO:0000313" key="2">
    <source>
        <dbReference type="Proteomes" id="UP000033881"/>
    </source>
</evidence>
<dbReference type="EMBL" id="LBWB01000038">
    <property type="protein sequence ID" value="KKQ98363.1"/>
    <property type="molecule type" value="Genomic_DNA"/>
</dbReference>
<evidence type="ECO:0000313" key="1">
    <source>
        <dbReference type="EMBL" id="KKQ98363.1"/>
    </source>
</evidence>
<dbReference type="Proteomes" id="UP000033881">
    <property type="component" value="Unassembled WGS sequence"/>
</dbReference>
<name>A0A0G0M2E3_9BACT</name>
<organism evidence="1 2">
    <name type="scientific">Candidatus Woesebacteria bacterium GW2011_GWB1_39_12</name>
    <dbReference type="NCBI Taxonomy" id="1618574"/>
    <lineage>
        <taxon>Bacteria</taxon>
        <taxon>Candidatus Woeseibacteriota</taxon>
    </lineage>
</organism>
<comment type="caution">
    <text evidence="1">The sequence shown here is derived from an EMBL/GenBank/DDBJ whole genome shotgun (WGS) entry which is preliminary data.</text>
</comment>
<dbReference type="STRING" id="1618574.UT24_C0038G0010"/>
<protein>
    <submittedName>
        <fullName evidence="1">Uncharacterized protein</fullName>
    </submittedName>
</protein>
<gene>
    <name evidence="1" type="ORF">UT24_C0038G0010</name>
</gene>